<sequence length="63" mass="6493">MIRKMRNLVVAEEGQGLTEYGLILGLIAIAVVAILGTMGGKLNSIFQNIVSNLNGSSGSSSGQ</sequence>
<feature type="transmembrane region" description="Helical" evidence="1">
    <location>
        <begin position="20"/>
        <end position="38"/>
    </location>
</feature>
<organism evidence="2 3">
    <name type="scientific">Fodinisporobacter ferrooxydans</name>
    <dbReference type="NCBI Taxonomy" id="2901836"/>
    <lineage>
        <taxon>Bacteria</taxon>
        <taxon>Bacillati</taxon>
        <taxon>Bacillota</taxon>
        <taxon>Bacilli</taxon>
        <taxon>Bacillales</taxon>
        <taxon>Alicyclobacillaceae</taxon>
        <taxon>Fodinisporobacter</taxon>
    </lineage>
</organism>
<dbReference type="InterPro" id="IPR007047">
    <property type="entry name" value="Flp_Fap"/>
</dbReference>
<accession>A0ABY4CQ23</accession>
<evidence type="ECO:0000313" key="2">
    <source>
        <dbReference type="EMBL" id="UOF91308.1"/>
    </source>
</evidence>
<dbReference type="Pfam" id="PF04964">
    <property type="entry name" value="Flp_Fap"/>
    <property type="match status" value="1"/>
</dbReference>
<keyword evidence="1" id="KW-0812">Transmembrane</keyword>
<keyword evidence="1" id="KW-1133">Transmembrane helix</keyword>
<dbReference type="EMBL" id="CP089291">
    <property type="protein sequence ID" value="UOF91308.1"/>
    <property type="molecule type" value="Genomic_DNA"/>
</dbReference>
<name>A0ABY4CQ23_9BACL</name>
<keyword evidence="3" id="KW-1185">Reference proteome</keyword>
<evidence type="ECO:0000313" key="3">
    <source>
        <dbReference type="Proteomes" id="UP000830167"/>
    </source>
</evidence>
<protein>
    <submittedName>
        <fullName evidence="2">Flp family type IVb pilin</fullName>
    </submittedName>
</protein>
<proteinExistence type="predicted"/>
<dbReference type="RefSeq" id="WP_347437997.1">
    <property type="nucleotide sequence ID" value="NZ_CP089291.1"/>
</dbReference>
<evidence type="ECO:0000256" key="1">
    <source>
        <dbReference type="SAM" id="Phobius"/>
    </source>
</evidence>
<dbReference type="Proteomes" id="UP000830167">
    <property type="component" value="Chromosome"/>
</dbReference>
<keyword evidence="1" id="KW-0472">Membrane</keyword>
<reference evidence="2" key="1">
    <citation type="submission" date="2021-12" db="EMBL/GenBank/DDBJ databases">
        <title>Alicyclobacillaceae gen. nov., sp. nov., isolated from chalcocite enrichment system.</title>
        <authorList>
            <person name="Jiang Z."/>
        </authorList>
    </citation>
    <scope>NUCLEOTIDE SEQUENCE</scope>
    <source>
        <strain evidence="2">MYW30-H2</strain>
    </source>
</reference>
<gene>
    <name evidence="2" type="ORF">LSG31_03355</name>
</gene>